<feature type="compositionally biased region" description="Gly residues" evidence="1">
    <location>
        <begin position="9"/>
        <end position="20"/>
    </location>
</feature>
<feature type="region of interest" description="Disordered" evidence="1">
    <location>
        <begin position="1"/>
        <end position="20"/>
    </location>
</feature>
<evidence type="ECO:0000313" key="3">
    <source>
        <dbReference type="Proteomes" id="UP001236806"/>
    </source>
</evidence>
<evidence type="ECO:0000256" key="1">
    <source>
        <dbReference type="SAM" id="MobiDB-lite"/>
    </source>
</evidence>
<dbReference type="Proteomes" id="UP001236806">
    <property type="component" value="Unassembled WGS sequence"/>
</dbReference>
<protein>
    <submittedName>
        <fullName evidence="2">Uncharacterized protein</fullName>
    </submittedName>
</protein>
<dbReference type="EMBL" id="JAUSXB010000001">
    <property type="protein sequence ID" value="MDQ0676537.1"/>
    <property type="molecule type" value="Genomic_DNA"/>
</dbReference>
<proteinExistence type="predicted"/>
<name>A0ABU0PS38_9MICC</name>
<accession>A0ABU0PS38</accession>
<keyword evidence="3" id="KW-1185">Reference proteome</keyword>
<organism evidence="2 3">
    <name type="scientific">Pseudarthrobacter siccitolerans</name>
    <dbReference type="NCBI Taxonomy" id="861266"/>
    <lineage>
        <taxon>Bacteria</taxon>
        <taxon>Bacillati</taxon>
        <taxon>Actinomycetota</taxon>
        <taxon>Actinomycetes</taxon>
        <taxon>Micrococcales</taxon>
        <taxon>Micrococcaceae</taxon>
        <taxon>Pseudarthrobacter</taxon>
    </lineage>
</organism>
<gene>
    <name evidence="2" type="ORF">QFZ36_004098</name>
</gene>
<comment type="caution">
    <text evidence="2">The sequence shown here is derived from an EMBL/GenBank/DDBJ whole genome shotgun (WGS) entry which is preliminary data.</text>
</comment>
<sequence>MRRDALQGERGGGEVIDPGGYGQRGVLVHQRIIGVTVDALGCGDPVADGEPGNSVAHRFHRAGGF</sequence>
<reference evidence="2 3" key="1">
    <citation type="submission" date="2023-07" db="EMBL/GenBank/DDBJ databases">
        <title>Comparative genomics of wheat-associated soil bacteria to identify genetic determinants of phenazine resistance.</title>
        <authorList>
            <person name="Mouncey N."/>
        </authorList>
    </citation>
    <scope>NUCLEOTIDE SEQUENCE [LARGE SCALE GENOMIC DNA]</scope>
    <source>
        <strain evidence="2 3">W1I3</strain>
    </source>
</reference>
<evidence type="ECO:0000313" key="2">
    <source>
        <dbReference type="EMBL" id="MDQ0676537.1"/>
    </source>
</evidence>